<evidence type="ECO:0000313" key="2">
    <source>
        <dbReference type="Proteomes" id="UP000578622"/>
    </source>
</evidence>
<organism evidence="1 2">
    <name type="scientific">Brucella intermedia</name>
    <dbReference type="NCBI Taxonomy" id="94625"/>
    <lineage>
        <taxon>Bacteria</taxon>
        <taxon>Pseudomonadati</taxon>
        <taxon>Pseudomonadota</taxon>
        <taxon>Alphaproteobacteria</taxon>
        <taxon>Hyphomicrobiales</taxon>
        <taxon>Brucellaceae</taxon>
        <taxon>Brucella/Ochrobactrum group</taxon>
        <taxon>Brucella</taxon>
    </lineage>
</organism>
<dbReference type="Proteomes" id="UP000578622">
    <property type="component" value="Unassembled WGS sequence"/>
</dbReference>
<gene>
    <name evidence="1" type="ORF">FHW20_004503</name>
</gene>
<proteinExistence type="predicted"/>
<evidence type="ECO:0000313" key="1">
    <source>
        <dbReference type="EMBL" id="MBA8853521.1"/>
    </source>
</evidence>
<reference evidence="1 2" key="1">
    <citation type="submission" date="2020-07" db="EMBL/GenBank/DDBJ databases">
        <title>Genomic Encyclopedia of Type Strains, Phase IV (KMG-V): Genome sequencing to study the core and pangenomes of soil and plant-associated prokaryotes.</title>
        <authorList>
            <person name="Whitman W."/>
        </authorList>
    </citation>
    <scope>NUCLEOTIDE SEQUENCE [LARGE SCALE GENOMIC DNA]</scope>
    <source>
        <strain evidence="1 2">RH4WT92</strain>
    </source>
</reference>
<protein>
    <submittedName>
        <fullName evidence="1">Uncharacterized protein</fullName>
    </submittedName>
</protein>
<accession>A0ABR6AWC1</accession>
<keyword evidence="2" id="KW-1185">Reference proteome</keyword>
<comment type="caution">
    <text evidence="1">The sequence shown here is derived from an EMBL/GenBank/DDBJ whole genome shotgun (WGS) entry which is preliminary data.</text>
</comment>
<sequence length="51" mass="6000">MCRQAEQNLQRRLFSTHQPIHHRIDIVRHFPDVVDRLAGCASVSKRSGFER</sequence>
<name>A0ABR6AWC1_9HYPH</name>
<dbReference type="EMBL" id="JACGXG010000012">
    <property type="protein sequence ID" value="MBA8853521.1"/>
    <property type="molecule type" value="Genomic_DNA"/>
</dbReference>